<dbReference type="AlphaFoldDB" id="A0A3N4PH74"/>
<dbReference type="InterPro" id="IPR058087">
    <property type="entry name" value="XAC2610_dom"/>
</dbReference>
<sequence length="225" mass="25031">MASFVLSSAAMAQTVITVNNASARYNAKITAKCESAHFHGEAKIQLLEKERNRAVQTFSSKDFIVQLDSNWKEGDKKAGIADNQQPLVFDDFNFDGEEDVAIRNGNNGSYGGPSYDVYVYNTAKKAFVADKMLTRLASENLGMFETDRFRKQLTVHQKSGCCWHSTITYGLQPGRGLTKVAEVVEEADAGGDMVTVTTSQLVNGKMKKSVQRYKAQEYYKEKEAH</sequence>
<accession>A0A3N4PH74</accession>
<organism evidence="1 2">
    <name type="scientific">Chitinophaga lutea</name>
    <dbReference type="NCBI Taxonomy" id="2488634"/>
    <lineage>
        <taxon>Bacteria</taxon>
        <taxon>Pseudomonadati</taxon>
        <taxon>Bacteroidota</taxon>
        <taxon>Chitinophagia</taxon>
        <taxon>Chitinophagales</taxon>
        <taxon>Chitinophagaceae</taxon>
        <taxon>Chitinophaga</taxon>
    </lineage>
</organism>
<gene>
    <name evidence="1" type="ORF">EGT74_13345</name>
</gene>
<comment type="caution">
    <text evidence="1">The sequence shown here is derived from an EMBL/GenBank/DDBJ whole genome shotgun (WGS) entry which is preliminary data.</text>
</comment>
<evidence type="ECO:0000313" key="2">
    <source>
        <dbReference type="Proteomes" id="UP000278351"/>
    </source>
</evidence>
<keyword evidence="2" id="KW-1185">Reference proteome</keyword>
<evidence type="ECO:0000313" key="1">
    <source>
        <dbReference type="EMBL" id="RPE08053.1"/>
    </source>
</evidence>
<name>A0A3N4PH74_9BACT</name>
<dbReference type="EMBL" id="RPDH01000002">
    <property type="protein sequence ID" value="RPE08053.1"/>
    <property type="molecule type" value="Genomic_DNA"/>
</dbReference>
<dbReference type="Proteomes" id="UP000278351">
    <property type="component" value="Unassembled WGS sequence"/>
</dbReference>
<reference evidence="1 2" key="1">
    <citation type="submission" date="2018-11" db="EMBL/GenBank/DDBJ databases">
        <title>Chitinophaga lutea sp.nov., isolate from arsenic contaminated soil.</title>
        <authorList>
            <person name="Zong Y."/>
        </authorList>
    </citation>
    <scope>NUCLEOTIDE SEQUENCE [LARGE SCALE GENOMIC DNA]</scope>
    <source>
        <strain evidence="1 2">ZY74</strain>
    </source>
</reference>
<proteinExistence type="predicted"/>
<dbReference type="NCBIfam" id="NF047539">
    <property type="entry name" value="XAC2610_fam"/>
    <property type="match status" value="1"/>
</dbReference>
<protein>
    <submittedName>
        <fullName evidence="1">Uncharacterized protein</fullName>
    </submittedName>
</protein>